<reference evidence="1 2" key="1">
    <citation type="submission" date="2024-02" db="EMBL/GenBank/DDBJ databases">
        <title>Discinaceae phylogenomics.</title>
        <authorList>
            <person name="Dirks A.C."/>
            <person name="James T.Y."/>
        </authorList>
    </citation>
    <scope>NUCLEOTIDE SEQUENCE [LARGE SCALE GENOMIC DNA]</scope>
    <source>
        <strain evidence="1 2">ACD0624</strain>
    </source>
</reference>
<dbReference type="Proteomes" id="UP001447188">
    <property type="component" value="Unassembled WGS sequence"/>
</dbReference>
<name>A0ABR3GTQ4_9PEZI</name>
<comment type="caution">
    <text evidence="1">The sequence shown here is derived from an EMBL/GenBank/DDBJ whole genome shotgun (WGS) entry which is preliminary data.</text>
</comment>
<organism evidence="1 2">
    <name type="scientific">Discina gigas</name>
    <dbReference type="NCBI Taxonomy" id="1032678"/>
    <lineage>
        <taxon>Eukaryota</taxon>
        <taxon>Fungi</taxon>
        <taxon>Dikarya</taxon>
        <taxon>Ascomycota</taxon>
        <taxon>Pezizomycotina</taxon>
        <taxon>Pezizomycetes</taxon>
        <taxon>Pezizales</taxon>
        <taxon>Discinaceae</taxon>
        <taxon>Discina</taxon>
    </lineage>
</organism>
<protein>
    <recommendedName>
        <fullName evidence="3">DDE-1 domain-containing protein</fullName>
    </recommendedName>
</protein>
<gene>
    <name evidence="1" type="ORF">Q9L58_001763</name>
</gene>
<proteinExistence type="predicted"/>
<sequence length="187" mass="21199">MLQNSIRHRQFFNVFTVIDIIPSMIPGGCTRLVQLLDVSINGPFKNTPRDILDTEMDHFGQEALDQFDTETESAIGQRRILMTKAVGEAWKRFSHEKVDIITSCFRRLRLSLAIDGSEDKELSVKGIPGLEIGDWTRESPGRSSNLHGKCPENTVSEIKSLNELEEDYEMNIAGDDDECIDYIEATY</sequence>
<evidence type="ECO:0008006" key="3">
    <source>
        <dbReference type="Google" id="ProtNLM"/>
    </source>
</evidence>
<evidence type="ECO:0000313" key="1">
    <source>
        <dbReference type="EMBL" id="KAL0639302.1"/>
    </source>
</evidence>
<accession>A0ABR3GTQ4</accession>
<evidence type="ECO:0000313" key="2">
    <source>
        <dbReference type="Proteomes" id="UP001447188"/>
    </source>
</evidence>
<dbReference type="EMBL" id="JBBBZM010000013">
    <property type="protein sequence ID" value="KAL0639302.1"/>
    <property type="molecule type" value="Genomic_DNA"/>
</dbReference>
<keyword evidence="2" id="KW-1185">Reference proteome</keyword>